<evidence type="ECO:0000313" key="10">
    <source>
        <dbReference type="EMBL" id="QJR34042.1"/>
    </source>
</evidence>
<dbReference type="PANTHER" id="PTHR23429:SF0">
    <property type="entry name" value="GLUCOSE-6-PHOSPHATE 1-DEHYDROGENASE"/>
    <property type="match status" value="1"/>
</dbReference>
<dbReference type="PANTHER" id="PTHR23429">
    <property type="entry name" value="GLUCOSE-6-PHOSPHATE 1-DEHYDROGENASE G6PD"/>
    <property type="match status" value="1"/>
</dbReference>
<keyword evidence="4 7" id="KW-0521">NADP</keyword>
<proteinExistence type="inferred from homology"/>
<dbReference type="UniPathway" id="UPA00115">
    <property type="reaction ID" value="UER00408"/>
</dbReference>
<feature type="binding site" evidence="7">
    <location>
        <position position="173"/>
    </location>
    <ligand>
        <name>substrate</name>
    </ligand>
</feature>
<dbReference type="EMBL" id="CP053085">
    <property type="protein sequence ID" value="QJR34042.1"/>
    <property type="molecule type" value="Genomic_DNA"/>
</dbReference>
<evidence type="ECO:0000256" key="5">
    <source>
        <dbReference type="ARBA" id="ARBA00023002"/>
    </source>
</evidence>
<feature type="binding site" evidence="7">
    <location>
        <position position="318"/>
    </location>
    <ligand>
        <name>substrate</name>
    </ligand>
</feature>
<dbReference type="GO" id="GO:0009051">
    <property type="term" value="P:pentose-phosphate shunt, oxidative branch"/>
    <property type="evidence" value="ECO:0007669"/>
    <property type="project" value="TreeGrafter"/>
</dbReference>
<comment type="pathway">
    <text evidence="1 7">Carbohydrate degradation; pentose phosphate pathway; D-ribulose 5-phosphate from D-glucose 6-phosphate (oxidative stage): step 1/3.</text>
</comment>
<evidence type="ECO:0000256" key="1">
    <source>
        <dbReference type="ARBA" id="ARBA00004937"/>
    </source>
</evidence>
<feature type="binding site" evidence="7">
    <location>
        <position position="207"/>
    </location>
    <ligand>
        <name>substrate</name>
    </ligand>
</feature>
<evidence type="ECO:0000313" key="11">
    <source>
        <dbReference type="Proteomes" id="UP000500938"/>
    </source>
</evidence>
<evidence type="ECO:0000256" key="6">
    <source>
        <dbReference type="ARBA" id="ARBA00023277"/>
    </source>
</evidence>
<dbReference type="GO" id="GO:0005829">
    <property type="term" value="C:cytosol"/>
    <property type="evidence" value="ECO:0007669"/>
    <property type="project" value="TreeGrafter"/>
</dbReference>
<keyword evidence="5 7" id="KW-0560">Oxidoreductase</keyword>
<gene>
    <name evidence="7 10" type="primary">zwf</name>
    <name evidence="10" type="ORF">HKW67_00190</name>
</gene>
<dbReference type="InterPro" id="IPR036291">
    <property type="entry name" value="NAD(P)-bd_dom_sf"/>
</dbReference>
<dbReference type="PROSITE" id="PS00069">
    <property type="entry name" value="G6P_DEHYDROGENASE"/>
    <property type="match status" value="1"/>
</dbReference>
<reference evidence="10 11" key="1">
    <citation type="submission" date="2020-05" db="EMBL/GenBank/DDBJ databases">
        <title>Complete genome sequence of Gemmatimonas greenlandica TET16.</title>
        <authorList>
            <person name="Zeng Y."/>
        </authorList>
    </citation>
    <scope>NUCLEOTIDE SEQUENCE [LARGE SCALE GENOMIC DNA]</scope>
    <source>
        <strain evidence="10 11">TET16</strain>
    </source>
</reference>
<evidence type="ECO:0000259" key="8">
    <source>
        <dbReference type="Pfam" id="PF00479"/>
    </source>
</evidence>
<accession>A0A6M4IM01</accession>
<feature type="domain" description="Glucose-6-phosphate dehydrogenase C-terminal" evidence="9">
    <location>
        <begin position="181"/>
        <end position="444"/>
    </location>
</feature>
<evidence type="ECO:0000256" key="2">
    <source>
        <dbReference type="ARBA" id="ARBA00009975"/>
    </source>
</evidence>
<keyword evidence="3 7" id="KW-0313">Glucose metabolism</keyword>
<keyword evidence="6 7" id="KW-0119">Carbohydrate metabolism</keyword>
<comment type="similarity">
    <text evidence="2 7">Belongs to the glucose-6-phosphate dehydrogenase family.</text>
</comment>
<protein>
    <recommendedName>
        <fullName evidence="7">Glucose-6-phosphate 1-dehydrogenase</fullName>
        <shortName evidence="7">G6PD</shortName>
        <ecNumber evidence="7">1.1.1.49</ecNumber>
    </recommendedName>
</protein>
<dbReference type="Gene3D" id="3.40.50.720">
    <property type="entry name" value="NAD(P)-binding Rossmann-like Domain"/>
    <property type="match status" value="1"/>
</dbReference>
<comment type="catalytic activity">
    <reaction evidence="7">
        <text>D-glucose 6-phosphate + NADP(+) = 6-phospho-D-glucono-1,5-lactone + NADPH + H(+)</text>
        <dbReference type="Rhea" id="RHEA:15841"/>
        <dbReference type="ChEBI" id="CHEBI:15378"/>
        <dbReference type="ChEBI" id="CHEBI:57783"/>
        <dbReference type="ChEBI" id="CHEBI:57955"/>
        <dbReference type="ChEBI" id="CHEBI:58349"/>
        <dbReference type="ChEBI" id="CHEBI:61548"/>
        <dbReference type="EC" id="1.1.1.49"/>
    </reaction>
</comment>
<dbReference type="GO" id="GO:0006006">
    <property type="term" value="P:glucose metabolic process"/>
    <property type="evidence" value="ECO:0007669"/>
    <property type="project" value="UniProtKB-KW"/>
</dbReference>
<sequence>MRPTPSGALVFYGATGDLAFKKIFPAMQRMVKAGVLYVPVVGMARGAGSLEALQKRAEESVIKYGGGVDPVAFPKLMQLMRYVEGEYTAPDTFDRLKETLGDVNNPLHYLAVPQTLFETVVSQLSRSGDPANTRLMLEKPFGTDLASARRLNMILHASFGEHQIFRIDHYLGKEAVQNLVFFRFANTFLEPIWNRQFVESVQITMAEPFGISGRGAFYDATGAIRDVVQNHLLQVLSNIAMEPPPSSRDTETLRDEKVKVLKAIAPLDRRQVVRGQFRGYLDESGVAARSRTETFVALKLAVDSWRWHGVPFYIRAGKQMPELRTEVVVKLHRPPPIGGMRLHSNYVRFQLGPKFELALGATVREAGVASGHRLELATRHEHEGAETDAYAELLGDAMHGETFRFARQDYVEEAWRIVDPILEDGVPILYEPGTWGPEESDELIPGGWYEVDR</sequence>
<evidence type="ECO:0000256" key="4">
    <source>
        <dbReference type="ARBA" id="ARBA00022857"/>
    </source>
</evidence>
<dbReference type="Pfam" id="PF00479">
    <property type="entry name" value="G6PD_N"/>
    <property type="match status" value="1"/>
</dbReference>
<evidence type="ECO:0000256" key="7">
    <source>
        <dbReference type="HAMAP-Rule" id="MF_00966"/>
    </source>
</evidence>
<dbReference type="InterPro" id="IPR022675">
    <property type="entry name" value="G6P_DH_C"/>
</dbReference>
<feature type="active site" description="Proton acceptor" evidence="7">
    <location>
        <position position="231"/>
    </location>
</feature>
<comment type="function">
    <text evidence="7">Catalyzes the oxidation of glucose 6-phosphate to 6-phosphogluconolactone.</text>
</comment>
<dbReference type="GO" id="GO:0004345">
    <property type="term" value="F:glucose-6-phosphate dehydrogenase activity"/>
    <property type="evidence" value="ECO:0007669"/>
    <property type="project" value="UniProtKB-UniRule"/>
</dbReference>
<dbReference type="PIRSF" id="PIRSF000110">
    <property type="entry name" value="G6PD"/>
    <property type="match status" value="1"/>
</dbReference>
<evidence type="ECO:0000259" key="9">
    <source>
        <dbReference type="Pfam" id="PF02781"/>
    </source>
</evidence>
<keyword evidence="11" id="KW-1185">Reference proteome</keyword>
<evidence type="ECO:0000256" key="3">
    <source>
        <dbReference type="ARBA" id="ARBA00022526"/>
    </source>
</evidence>
<dbReference type="RefSeq" id="WP_171223468.1">
    <property type="nucleotide sequence ID" value="NZ_CP053085.1"/>
</dbReference>
<dbReference type="InterPro" id="IPR001282">
    <property type="entry name" value="G6P_DH"/>
</dbReference>
<dbReference type="KEGG" id="ggr:HKW67_00190"/>
<organism evidence="10 11">
    <name type="scientific">Gemmatimonas groenlandica</name>
    <dbReference type="NCBI Taxonomy" id="2732249"/>
    <lineage>
        <taxon>Bacteria</taxon>
        <taxon>Pseudomonadati</taxon>
        <taxon>Gemmatimonadota</taxon>
        <taxon>Gemmatimonadia</taxon>
        <taxon>Gemmatimonadales</taxon>
        <taxon>Gemmatimonadaceae</taxon>
        <taxon>Gemmatimonas</taxon>
    </lineage>
</organism>
<dbReference type="EC" id="1.1.1.49" evidence="7"/>
<feature type="binding site" evidence="7">
    <location>
        <position position="226"/>
    </location>
    <ligand>
        <name>substrate</name>
    </ligand>
</feature>
<dbReference type="Gene3D" id="3.30.360.10">
    <property type="entry name" value="Dihydrodipicolinate Reductase, domain 2"/>
    <property type="match status" value="1"/>
</dbReference>
<dbReference type="InterPro" id="IPR022674">
    <property type="entry name" value="G6P_DH_NAD-bd"/>
</dbReference>
<dbReference type="InterPro" id="IPR019796">
    <property type="entry name" value="G6P_DH_AS"/>
</dbReference>
<name>A0A6M4IM01_9BACT</name>
<dbReference type="Pfam" id="PF02781">
    <property type="entry name" value="G6PD_C"/>
    <property type="match status" value="1"/>
</dbReference>
<feature type="domain" description="Glucose-6-phosphate dehydrogenase NAD-binding" evidence="8">
    <location>
        <begin position="10"/>
        <end position="178"/>
    </location>
</feature>
<dbReference type="Proteomes" id="UP000500938">
    <property type="component" value="Chromosome"/>
</dbReference>
<feature type="binding site" evidence="7">
    <location>
        <position position="139"/>
    </location>
    <ligand>
        <name>NADP(+)</name>
        <dbReference type="ChEBI" id="CHEBI:58349"/>
    </ligand>
</feature>
<dbReference type="GO" id="GO:0050661">
    <property type="term" value="F:NADP binding"/>
    <property type="evidence" value="ECO:0007669"/>
    <property type="project" value="UniProtKB-UniRule"/>
</dbReference>
<dbReference type="SUPFAM" id="SSF55347">
    <property type="entry name" value="Glyceraldehyde-3-phosphate dehydrogenase-like, C-terminal domain"/>
    <property type="match status" value="1"/>
</dbReference>
<comment type="caution">
    <text evidence="7">Lacks conserved residue(s) required for the propagation of feature annotation.</text>
</comment>
<feature type="binding site" evidence="7">
    <location>
        <position position="169"/>
    </location>
    <ligand>
        <name>substrate</name>
    </ligand>
</feature>
<dbReference type="SUPFAM" id="SSF51735">
    <property type="entry name" value="NAD(P)-binding Rossmann-fold domains"/>
    <property type="match status" value="1"/>
</dbReference>
<dbReference type="NCBIfam" id="TIGR00871">
    <property type="entry name" value="zwf"/>
    <property type="match status" value="1"/>
</dbReference>
<dbReference type="AlphaFoldDB" id="A0A6M4IM01"/>
<dbReference type="PRINTS" id="PR00079">
    <property type="entry name" value="G6PDHDRGNASE"/>
</dbReference>
<dbReference type="HAMAP" id="MF_00966">
    <property type="entry name" value="G6PD"/>
    <property type="match status" value="1"/>
</dbReference>
<feature type="binding site" evidence="7">
    <location>
        <position position="45"/>
    </location>
    <ligand>
        <name>NADP(+)</name>
        <dbReference type="ChEBI" id="CHEBI:58349"/>
    </ligand>
</feature>